<dbReference type="AlphaFoldDB" id="A0A9X3A6K5"/>
<comment type="caution">
    <text evidence="1">The sequence shown here is derived from an EMBL/GenBank/DDBJ whole genome shotgun (WGS) entry which is preliminary data.</text>
</comment>
<dbReference type="RefSeq" id="WP_259628950.1">
    <property type="nucleotide sequence ID" value="NZ_JANYMP010000033.1"/>
</dbReference>
<evidence type="ECO:0000313" key="2">
    <source>
        <dbReference type="Proteomes" id="UP001141259"/>
    </source>
</evidence>
<reference evidence="1" key="1">
    <citation type="submission" date="2022-08" db="EMBL/GenBank/DDBJ databases">
        <authorList>
            <person name="Tistechok S."/>
            <person name="Samborskyy M."/>
            <person name="Roman I."/>
        </authorList>
    </citation>
    <scope>NUCLEOTIDE SEQUENCE</scope>
    <source>
        <strain evidence="1">DSM 103496</strain>
    </source>
</reference>
<accession>A0A9X3A6K5</accession>
<name>A0A9X3A6K5_9PSEU</name>
<protein>
    <submittedName>
        <fullName evidence="1">Uncharacterized protein</fullName>
    </submittedName>
</protein>
<keyword evidence="2" id="KW-1185">Reference proteome</keyword>
<proteinExistence type="predicted"/>
<organism evidence="1 2">
    <name type="scientific">Umezawaea endophytica</name>
    <dbReference type="NCBI Taxonomy" id="1654476"/>
    <lineage>
        <taxon>Bacteria</taxon>
        <taxon>Bacillati</taxon>
        <taxon>Actinomycetota</taxon>
        <taxon>Actinomycetes</taxon>
        <taxon>Pseudonocardiales</taxon>
        <taxon>Pseudonocardiaceae</taxon>
        <taxon>Umezawaea</taxon>
    </lineage>
</organism>
<dbReference type="EMBL" id="JANYMP010000033">
    <property type="protein sequence ID" value="MCS7483493.1"/>
    <property type="molecule type" value="Genomic_DNA"/>
</dbReference>
<gene>
    <name evidence="1" type="ORF">NZH93_42195</name>
</gene>
<evidence type="ECO:0000313" key="1">
    <source>
        <dbReference type="EMBL" id="MCS7483493.1"/>
    </source>
</evidence>
<dbReference type="Proteomes" id="UP001141259">
    <property type="component" value="Unassembled WGS sequence"/>
</dbReference>
<sequence length="53" mass="5977">MPPPPPAPTQRLAREFERSTRLCAQAAVVWRHAAEARELAEELVGLARRRRAS</sequence>